<dbReference type="AlphaFoldDB" id="A0A3L6RNJ7"/>
<keyword evidence="2" id="KW-1185">Reference proteome</keyword>
<accession>A0A3L6RNJ7</accession>
<gene>
    <name evidence="1" type="ORF">C2845_PM11G01440</name>
</gene>
<dbReference type="EMBL" id="PQIB02000007">
    <property type="protein sequence ID" value="RLN07352.1"/>
    <property type="molecule type" value="Genomic_DNA"/>
</dbReference>
<protein>
    <submittedName>
        <fullName evidence="1">Uncharacterized protein</fullName>
    </submittedName>
</protein>
<name>A0A3L6RNJ7_PANMI</name>
<evidence type="ECO:0000313" key="2">
    <source>
        <dbReference type="Proteomes" id="UP000275267"/>
    </source>
</evidence>
<dbReference type="Proteomes" id="UP000275267">
    <property type="component" value="Unassembled WGS sequence"/>
</dbReference>
<organism evidence="1 2">
    <name type="scientific">Panicum miliaceum</name>
    <name type="common">Proso millet</name>
    <name type="synonym">Broomcorn millet</name>
    <dbReference type="NCBI Taxonomy" id="4540"/>
    <lineage>
        <taxon>Eukaryota</taxon>
        <taxon>Viridiplantae</taxon>
        <taxon>Streptophyta</taxon>
        <taxon>Embryophyta</taxon>
        <taxon>Tracheophyta</taxon>
        <taxon>Spermatophyta</taxon>
        <taxon>Magnoliopsida</taxon>
        <taxon>Liliopsida</taxon>
        <taxon>Poales</taxon>
        <taxon>Poaceae</taxon>
        <taxon>PACMAD clade</taxon>
        <taxon>Panicoideae</taxon>
        <taxon>Panicodae</taxon>
        <taxon>Paniceae</taxon>
        <taxon>Panicinae</taxon>
        <taxon>Panicum</taxon>
        <taxon>Panicum sect. Panicum</taxon>
    </lineage>
</organism>
<comment type="caution">
    <text evidence="1">The sequence shown here is derived from an EMBL/GenBank/DDBJ whole genome shotgun (WGS) entry which is preliminary data.</text>
</comment>
<proteinExistence type="predicted"/>
<sequence>MATFMHAEDFDCGFSSVRYFAHCDGLVLAPRTTLSSSSIRPPGKPSCCQSPSGTMKSYTAAALAWAEIRAQASILLLVMGP</sequence>
<reference evidence="2" key="1">
    <citation type="journal article" date="2019" name="Nat. Commun.">
        <title>The genome of broomcorn millet.</title>
        <authorList>
            <person name="Zou C."/>
            <person name="Miki D."/>
            <person name="Li D."/>
            <person name="Tang Q."/>
            <person name="Xiao L."/>
            <person name="Rajput S."/>
            <person name="Deng P."/>
            <person name="Jia W."/>
            <person name="Huang R."/>
            <person name="Zhang M."/>
            <person name="Sun Y."/>
            <person name="Hu J."/>
            <person name="Fu X."/>
            <person name="Schnable P.S."/>
            <person name="Li F."/>
            <person name="Zhang H."/>
            <person name="Feng B."/>
            <person name="Zhu X."/>
            <person name="Liu R."/>
            <person name="Schnable J.C."/>
            <person name="Zhu J.-K."/>
            <person name="Zhang H."/>
        </authorList>
    </citation>
    <scope>NUCLEOTIDE SEQUENCE [LARGE SCALE GENOMIC DNA]</scope>
</reference>
<evidence type="ECO:0000313" key="1">
    <source>
        <dbReference type="EMBL" id="RLN07352.1"/>
    </source>
</evidence>